<reference evidence="2 3" key="1">
    <citation type="submission" date="2023-09" db="EMBL/GenBank/DDBJ databases">
        <title>Complete genome of Streptomyces roseicoloratus T14.</title>
        <authorList>
            <person name="Bashizi T."/>
            <person name="Kim M.-J."/>
            <person name="Lee G."/>
            <person name="Tagele S.B."/>
            <person name="Shin J.-H."/>
        </authorList>
    </citation>
    <scope>NUCLEOTIDE SEQUENCE [LARGE SCALE GENOMIC DNA]</scope>
    <source>
        <strain evidence="2 3">T14</strain>
    </source>
</reference>
<evidence type="ECO:0000313" key="3">
    <source>
        <dbReference type="Proteomes" id="UP001250858"/>
    </source>
</evidence>
<protein>
    <recommendedName>
        <fullName evidence="4">TolA protein</fullName>
    </recommendedName>
</protein>
<name>A0ABY9S334_9ACTN</name>
<feature type="compositionally biased region" description="Basic and acidic residues" evidence="1">
    <location>
        <begin position="227"/>
        <end position="269"/>
    </location>
</feature>
<feature type="compositionally biased region" description="Basic and acidic residues" evidence="1">
    <location>
        <begin position="203"/>
        <end position="217"/>
    </location>
</feature>
<feature type="compositionally biased region" description="Basic and acidic residues" evidence="1">
    <location>
        <begin position="292"/>
        <end position="313"/>
    </location>
</feature>
<gene>
    <name evidence="2" type="ORF">RGF97_33050</name>
</gene>
<organism evidence="2 3">
    <name type="scientific">Streptomyces roseicoloratus</name>
    <dbReference type="NCBI Taxonomy" id="2508722"/>
    <lineage>
        <taxon>Bacteria</taxon>
        <taxon>Bacillati</taxon>
        <taxon>Actinomycetota</taxon>
        <taxon>Actinomycetes</taxon>
        <taxon>Kitasatosporales</taxon>
        <taxon>Streptomycetaceae</taxon>
        <taxon>Streptomyces</taxon>
    </lineage>
</organism>
<proteinExistence type="predicted"/>
<evidence type="ECO:0000313" key="2">
    <source>
        <dbReference type="EMBL" id="WMX48662.1"/>
    </source>
</evidence>
<evidence type="ECO:0000256" key="1">
    <source>
        <dbReference type="SAM" id="MobiDB-lite"/>
    </source>
</evidence>
<feature type="region of interest" description="Disordered" evidence="1">
    <location>
        <begin position="162"/>
        <end position="313"/>
    </location>
</feature>
<keyword evidence="3" id="KW-1185">Reference proteome</keyword>
<dbReference type="Proteomes" id="UP001250858">
    <property type="component" value="Chromosome"/>
</dbReference>
<dbReference type="RefSeq" id="WP_309550049.1">
    <property type="nucleotide sequence ID" value="NZ_CP133762.1"/>
</dbReference>
<dbReference type="EMBL" id="CP133762">
    <property type="protein sequence ID" value="WMX48662.1"/>
    <property type="molecule type" value="Genomic_DNA"/>
</dbReference>
<evidence type="ECO:0008006" key="4">
    <source>
        <dbReference type="Google" id="ProtNLM"/>
    </source>
</evidence>
<accession>A0ABY9S334</accession>
<feature type="compositionally biased region" description="Basic and acidic residues" evidence="1">
    <location>
        <begin position="180"/>
        <end position="193"/>
    </location>
</feature>
<sequence>MDVERIADELYGLKPSEFTAARDAYVAEARRAKDSAAAKEIAALRRPPLAAWAANRLARQRKEEAGQFLTLGETLRTAHRTLDAEQLRTASRRRHQLVTALAHEAAVLAQETGQPVSDTVLREIEQILHGVLAHPDVAELWAKGRLVQVPEAAVGFAAVAPEGAPVRPTPARKSAPKAGVAEKPRPAPDEPPPKKPTPTAKRRREEEQRLRALERARAAAQEAASEVARRERELDAARQAQRESAAKRDEASERVGRLERELEQARQAELEGEAAAAEEGRAAKSAQSALHEASRTAERTGEELRRLEQPTGP</sequence>